<name>A0AAD6QG71_9ROSI</name>
<sequence>MDSHVEKKLPWLNEFSAGKPHASSASDEKLEVLRKYEQGKIDKLLSEYIAFRGKDNQISHGTCVHGVVFIMVDAYL</sequence>
<dbReference type="EMBL" id="JAQIZT010000007">
    <property type="protein sequence ID" value="KAJ6989812.1"/>
    <property type="molecule type" value="Genomic_DNA"/>
</dbReference>
<evidence type="ECO:0000313" key="2">
    <source>
        <dbReference type="Proteomes" id="UP001164929"/>
    </source>
</evidence>
<dbReference type="Proteomes" id="UP001164929">
    <property type="component" value="Chromosome 7"/>
</dbReference>
<reference evidence="1" key="1">
    <citation type="journal article" date="2023" name="Mol. Ecol. Resour.">
        <title>Chromosome-level genome assembly of a triploid poplar Populus alba 'Berolinensis'.</title>
        <authorList>
            <person name="Chen S."/>
            <person name="Yu Y."/>
            <person name="Wang X."/>
            <person name="Wang S."/>
            <person name="Zhang T."/>
            <person name="Zhou Y."/>
            <person name="He R."/>
            <person name="Meng N."/>
            <person name="Wang Y."/>
            <person name="Liu W."/>
            <person name="Liu Z."/>
            <person name="Liu J."/>
            <person name="Guo Q."/>
            <person name="Huang H."/>
            <person name="Sederoff R.R."/>
            <person name="Wang G."/>
            <person name="Qu G."/>
            <person name="Chen S."/>
        </authorList>
    </citation>
    <scope>NUCLEOTIDE SEQUENCE</scope>
    <source>
        <strain evidence="1">SC-2020</strain>
    </source>
</reference>
<comment type="caution">
    <text evidence="1">The sequence shown here is derived from an EMBL/GenBank/DDBJ whole genome shotgun (WGS) entry which is preliminary data.</text>
</comment>
<organism evidence="1 2">
    <name type="scientific">Populus alba x Populus x berolinensis</name>
    <dbReference type="NCBI Taxonomy" id="444605"/>
    <lineage>
        <taxon>Eukaryota</taxon>
        <taxon>Viridiplantae</taxon>
        <taxon>Streptophyta</taxon>
        <taxon>Embryophyta</taxon>
        <taxon>Tracheophyta</taxon>
        <taxon>Spermatophyta</taxon>
        <taxon>Magnoliopsida</taxon>
        <taxon>eudicotyledons</taxon>
        <taxon>Gunneridae</taxon>
        <taxon>Pentapetalae</taxon>
        <taxon>rosids</taxon>
        <taxon>fabids</taxon>
        <taxon>Malpighiales</taxon>
        <taxon>Salicaceae</taxon>
        <taxon>Saliceae</taxon>
        <taxon>Populus</taxon>
    </lineage>
</organism>
<dbReference type="AlphaFoldDB" id="A0AAD6QG71"/>
<protein>
    <submittedName>
        <fullName evidence="1">Uncharacterized protein</fullName>
    </submittedName>
</protein>
<proteinExistence type="predicted"/>
<gene>
    <name evidence="1" type="ORF">NC653_018348</name>
</gene>
<keyword evidence="2" id="KW-1185">Reference proteome</keyword>
<accession>A0AAD6QG71</accession>
<evidence type="ECO:0000313" key="1">
    <source>
        <dbReference type="EMBL" id="KAJ6989812.1"/>
    </source>
</evidence>